<dbReference type="InterPro" id="IPR052968">
    <property type="entry name" value="Nucleotide_metab_enz"/>
</dbReference>
<dbReference type="Gene3D" id="3.10.310.30">
    <property type="match status" value="1"/>
</dbReference>
<accession>F2JK02</accession>
<dbReference type="KEGG" id="cle:Clole_1559"/>
<dbReference type="RefSeq" id="WP_013656582.1">
    <property type="nucleotide sequence ID" value="NC_015275.1"/>
</dbReference>
<name>F2JK02_CELLD</name>
<organism evidence="1 2">
    <name type="scientific">Cellulosilyticum lentocellum (strain ATCC 49066 / DSM 5427 / NCIMB 11756 / RHM5)</name>
    <name type="common">Clostridium lentocellum</name>
    <dbReference type="NCBI Taxonomy" id="642492"/>
    <lineage>
        <taxon>Bacteria</taxon>
        <taxon>Bacillati</taxon>
        <taxon>Bacillota</taxon>
        <taxon>Clostridia</taxon>
        <taxon>Lachnospirales</taxon>
        <taxon>Cellulosilyticaceae</taxon>
        <taxon>Cellulosilyticum</taxon>
    </lineage>
</organism>
<dbReference type="eggNOG" id="COG2404">
    <property type="taxonomic scope" value="Bacteria"/>
</dbReference>
<dbReference type="SUPFAM" id="SSF64182">
    <property type="entry name" value="DHH phosphoesterases"/>
    <property type="match status" value="1"/>
</dbReference>
<sequence length="322" mass="36503">MIKHFSHNDLDGYSCVLLAQLAYGPNEVSFDNCSYEDINEKVSLYITNKDYLNYEHCYITDISITKDLAETIQSLIDTTDSDLSASHFQLIDHHLSATALEVFPWCQVRIQDEAGIKCSGTSLFFDYLKTHASSKLLLNPLTAAYVEKVRRLDTWDWQPLGDLEAKQLNDLFSILGNERFMTYWWERLQTDEGSFTFDETQQLLLEIRQNEIDKYIEARNEEIIEKTILGYKAGIVFANRFQSELGNKLGELHPELDFIAMINVGGGVSCRTVKDNVNLATDITEVFGGGGHAKAAGMPVPPSIRELVINTLFHLTEENKAK</sequence>
<dbReference type="PANTHER" id="PTHR42146">
    <property type="entry name" value="3',5'-CYCLIC-NUCLEOTIDE PHOSPHODIESTERASE"/>
    <property type="match status" value="1"/>
</dbReference>
<protein>
    <recommendedName>
        <fullName evidence="3">Phosphoesterase DHHA1</fullName>
    </recommendedName>
</protein>
<evidence type="ECO:0000313" key="2">
    <source>
        <dbReference type="Proteomes" id="UP000008467"/>
    </source>
</evidence>
<dbReference type="InterPro" id="IPR038763">
    <property type="entry name" value="DHH_sf"/>
</dbReference>
<evidence type="ECO:0000313" key="1">
    <source>
        <dbReference type="EMBL" id="ADZ83284.1"/>
    </source>
</evidence>
<dbReference type="STRING" id="642492.Clole_1559"/>
<dbReference type="Proteomes" id="UP000008467">
    <property type="component" value="Chromosome"/>
</dbReference>
<gene>
    <name evidence="1" type="ordered locus">Clole_1559</name>
</gene>
<dbReference type="AlphaFoldDB" id="F2JK02"/>
<dbReference type="PANTHER" id="PTHR42146:SF1">
    <property type="entry name" value="OLIGORIBONUCLEASE NRNB"/>
    <property type="match status" value="1"/>
</dbReference>
<evidence type="ECO:0008006" key="3">
    <source>
        <dbReference type="Google" id="ProtNLM"/>
    </source>
</evidence>
<dbReference type="HOGENOM" id="CLU_052014_0_0_9"/>
<proteinExistence type="predicted"/>
<reference evidence="1 2" key="1">
    <citation type="journal article" date="2011" name="J. Bacteriol.">
        <title>Complete genome sequence of the cellulose-degrading bacterium Cellulosilyticum lentocellum.</title>
        <authorList>
            <consortium name="US DOE Joint Genome Institute"/>
            <person name="Miller D.A."/>
            <person name="Suen G."/>
            <person name="Bruce D."/>
            <person name="Copeland A."/>
            <person name="Cheng J.F."/>
            <person name="Detter C."/>
            <person name="Goodwin L.A."/>
            <person name="Han C.S."/>
            <person name="Hauser L.J."/>
            <person name="Land M.L."/>
            <person name="Lapidus A."/>
            <person name="Lucas S."/>
            <person name="Meincke L."/>
            <person name="Pitluck S."/>
            <person name="Tapia R."/>
            <person name="Teshima H."/>
            <person name="Woyke T."/>
            <person name="Fox B.G."/>
            <person name="Angert E.R."/>
            <person name="Currie C.R."/>
        </authorList>
    </citation>
    <scope>NUCLEOTIDE SEQUENCE [LARGE SCALE GENOMIC DNA]</scope>
    <source>
        <strain evidence="2">ATCC 49066 / DSM 5427 / NCIMB 11756 / RHM5</strain>
    </source>
</reference>
<dbReference type="EMBL" id="CP002582">
    <property type="protein sequence ID" value="ADZ83284.1"/>
    <property type="molecule type" value="Genomic_DNA"/>
</dbReference>
<keyword evidence="2" id="KW-1185">Reference proteome</keyword>